<dbReference type="PROSITE" id="PS51257">
    <property type="entry name" value="PROKAR_LIPOPROTEIN"/>
    <property type="match status" value="1"/>
</dbReference>
<dbReference type="Pfam" id="PF14903">
    <property type="entry name" value="WG_beta_rep"/>
    <property type="match status" value="2"/>
</dbReference>
<evidence type="ECO:0000313" key="2">
    <source>
        <dbReference type="EMBL" id="KAA2367630.1"/>
    </source>
</evidence>
<accession>A0A5B3G2F7</accession>
<evidence type="ECO:0000256" key="1">
    <source>
        <dbReference type="SAM" id="SignalP"/>
    </source>
</evidence>
<keyword evidence="1" id="KW-0732">Signal</keyword>
<dbReference type="EMBL" id="VVXK01000017">
    <property type="protein sequence ID" value="KAA2367630.1"/>
    <property type="molecule type" value="Genomic_DNA"/>
</dbReference>
<organism evidence="2 3">
    <name type="scientific">Alistipes shahii</name>
    <dbReference type="NCBI Taxonomy" id="328814"/>
    <lineage>
        <taxon>Bacteria</taxon>
        <taxon>Pseudomonadati</taxon>
        <taxon>Bacteroidota</taxon>
        <taxon>Bacteroidia</taxon>
        <taxon>Bacteroidales</taxon>
        <taxon>Rikenellaceae</taxon>
        <taxon>Alistipes</taxon>
    </lineage>
</organism>
<proteinExistence type="predicted"/>
<feature type="chain" id="PRO_5023129457" evidence="1">
    <location>
        <begin position="20"/>
        <end position="277"/>
    </location>
</feature>
<name>A0A5B3G2F7_9BACT</name>
<dbReference type="PANTHER" id="PTHR37841:SF1">
    <property type="entry name" value="DUF3298 DOMAIN-CONTAINING PROTEIN"/>
    <property type="match status" value="1"/>
</dbReference>
<dbReference type="RefSeq" id="WP_138266182.1">
    <property type="nucleotide sequence ID" value="NZ_DBFCRZ010000021.1"/>
</dbReference>
<gene>
    <name evidence="2" type="ORF">F2Y13_11315</name>
</gene>
<feature type="signal peptide" evidence="1">
    <location>
        <begin position="1"/>
        <end position="19"/>
    </location>
</feature>
<dbReference type="PANTHER" id="PTHR37841">
    <property type="entry name" value="GLR2918 PROTEIN"/>
    <property type="match status" value="1"/>
</dbReference>
<comment type="caution">
    <text evidence="2">The sequence shown here is derived from an EMBL/GenBank/DDBJ whole genome shotgun (WGS) entry which is preliminary data.</text>
</comment>
<dbReference type="SUPFAM" id="SSF69360">
    <property type="entry name" value="Cell wall binding repeat"/>
    <property type="match status" value="1"/>
</dbReference>
<dbReference type="AlphaFoldDB" id="A0A5B3G2F7"/>
<protein>
    <submittedName>
        <fullName evidence="2">WG repeat-containing protein</fullName>
    </submittedName>
</protein>
<reference evidence="2 3" key="1">
    <citation type="journal article" date="2019" name="Nat. Med.">
        <title>A library of human gut bacterial isolates paired with longitudinal multiomics data enables mechanistic microbiome research.</title>
        <authorList>
            <person name="Poyet M."/>
            <person name="Groussin M."/>
            <person name="Gibbons S.M."/>
            <person name="Avila-Pacheco J."/>
            <person name="Jiang X."/>
            <person name="Kearney S.M."/>
            <person name="Perrotta A.R."/>
            <person name="Berdy B."/>
            <person name="Zhao S."/>
            <person name="Lieberman T.D."/>
            <person name="Swanson P.K."/>
            <person name="Smith M."/>
            <person name="Roesemann S."/>
            <person name="Alexander J.E."/>
            <person name="Rich S.A."/>
            <person name="Livny J."/>
            <person name="Vlamakis H."/>
            <person name="Clish C."/>
            <person name="Bullock K."/>
            <person name="Deik A."/>
            <person name="Scott J."/>
            <person name="Pierce K.A."/>
            <person name="Xavier R.J."/>
            <person name="Alm E.J."/>
        </authorList>
    </citation>
    <scope>NUCLEOTIDE SEQUENCE [LARGE SCALE GENOMIC DNA]</scope>
    <source>
        <strain evidence="2 3">BIOML-A2</strain>
    </source>
</reference>
<dbReference type="InterPro" id="IPR032774">
    <property type="entry name" value="WG_beta_rep"/>
</dbReference>
<dbReference type="Proteomes" id="UP000323567">
    <property type="component" value="Unassembled WGS sequence"/>
</dbReference>
<sequence>MRPYILLISLALSSCAASQCPQLYMNRTRGSAPCYFTDEYGHAVFGNARYEDARQFIGDRAAVRLNGKWGFIDPSGATAVPLQYDWCGSFGEYGFDKSVAMVKNEVDKFKVPILSDCPTALIDRKGNRITPFYGFIFPVRDKVAFVNDGRTDFADTRLQNLGFADGKWGCVDPKGRLVVPCVYELAYLLIATPGFTIVRRDGKWGVLNDRGRPIVPCVYDAVYYKEGHTVIDTQADTSEAGKSVAAPNGGFREKLLYMQKEGETEIFTEKGRRVRGQ</sequence>
<evidence type="ECO:0000313" key="3">
    <source>
        <dbReference type="Proteomes" id="UP000323567"/>
    </source>
</evidence>